<sequence length="99" mass="11381">MFTPQLTVCCYSNNRYFGSASLLFDIDSWSPLKQTVIHFLISITVWLPLAIFIGWLPLEPSPLLLGIGSFVIVYVLFWYGIQTYFKKIAKEMNNSVKKP</sequence>
<keyword evidence="1" id="KW-0812">Transmembrane</keyword>
<gene>
    <name evidence="2" type="ORF">FS935_17920</name>
</gene>
<dbReference type="EMBL" id="VOQF01000012">
    <property type="protein sequence ID" value="TXC89385.1"/>
    <property type="molecule type" value="Genomic_DNA"/>
</dbReference>
<comment type="caution">
    <text evidence="2">The sequence shown here is derived from an EMBL/GenBank/DDBJ whole genome shotgun (WGS) entry which is preliminary data.</text>
</comment>
<organism evidence="2 3">
    <name type="scientific">Metabacillus litoralis</name>
    <dbReference type="NCBI Taxonomy" id="152268"/>
    <lineage>
        <taxon>Bacteria</taxon>
        <taxon>Bacillati</taxon>
        <taxon>Bacillota</taxon>
        <taxon>Bacilli</taxon>
        <taxon>Bacillales</taxon>
        <taxon>Bacillaceae</taxon>
        <taxon>Metabacillus</taxon>
    </lineage>
</organism>
<keyword evidence="3" id="KW-1185">Reference proteome</keyword>
<proteinExistence type="predicted"/>
<feature type="transmembrane region" description="Helical" evidence="1">
    <location>
        <begin position="62"/>
        <end position="81"/>
    </location>
</feature>
<reference evidence="2 3" key="1">
    <citation type="journal article" date="2005" name="Int. J. Syst. Evol. Microbiol.">
        <title>Bacillus litoralis sp. nov., isolated from a tidal flat of the Yellow Sea in Korea.</title>
        <authorList>
            <person name="Yoon J.H."/>
            <person name="Oh T.K."/>
        </authorList>
    </citation>
    <scope>NUCLEOTIDE SEQUENCE [LARGE SCALE GENOMIC DNA]</scope>
    <source>
        <strain evidence="2 3">SW-211</strain>
    </source>
</reference>
<evidence type="ECO:0000313" key="2">
    <source>
        <dbReference type="EMBL" id="TXC89385.1"/>
    </source>
</evidence>
<keyword evidence="1" id="KW-0472">Membrane</keyword>
<dbReference type="Pfam" id="PF11457">
    <property type="entry name" value="DUF3021"/>
    <property type="match status" value="1"/>
</dbReference>
<dbReference type="Proteomes" id="UP000321363">
    <property type="component" value="Unassembled WGS sequence"/>
</dbReference>
<keyword evidence="1" id="KW-1133">Transmembrane helix</keyword>
<name>A0A5C6W0U4_9BACI</name>
<dbReference type="InterPro" id="IPR021560">
    <property type="entry name" value="DUF3021"/>
</dbReference>
<evidence type="ECO:0000313" key="3">
    <source>
        <dbReference type="Proteomes" id="UP000321363"/>
    </source>
</evidence>
<protein>
    <submittedName>
        <fullName evidence="2">DUF3021 domain-containing protein</fullName>
    </submittedName>
</protein>
<accession>A0A5C6W0U4</accession>
<dbReference type="AlphaFoldDB" id="A0A5C6W0U4"/>
<feature type="transmembrane region" description="Helical" evidence="1">
    <location>
        <begin position="36"/>
        <end position="56"/>
    </location>
</feature>
<evidence type="ECO:0000256" key="1">
    <source>
        <dbReference type="SAM" id="Phobius"/>
    </source>
</evidence>